<keyword evidence="4" id="KW-1185">Reference proteome</keyword>
<accession>A0A560MCL4</accession>
<feature type="signal peptide" evidence="2">
    <location>
        <begin position="1"/>
        <end position="19"/>
    </location>
</feature>
<evidence type="ECO:0008006" key="5">
    <source>
        <dbReference type="Google" id="ProtNLM"/>
    </source>
</evidence>
<protein>
    <recommendedName>
        <fullName evidence="5">DUF4148 domain-containing protein</fullName>
    </recommendedName>
</protein>
<feature type="region of interest" description="Disordered" evidence="1">
    <location>
        <begin position="26"/>
        <end position="94"/>
    </location>
</feature>
<gene>
    <name evidence="3" type="ORF">FBZ93_103373</name>
</gene>
<dbReference type="OrthoDB" id="8140159at2"/>
<proteinExistence type="predicted"/>
<evidence type="ECO:0000256" key="1">
    <source>
        <dbReference type="SAM" id="MobiDB-lite"/>
    </source>
</evidence>
<reference evidence="3 4" key="1">
    <citation type="submission" date="2019-06" db="EMBL/GenBank/DDBJ databases">
        <title>Genomic Encyclopedia of Type Strains, Phase IV (KMG-V): Genome sequencing to study the core and pangenomes of soil and plant-associated prokaryotes.</title>
        <authorList>
            <person name="Whitman W."/>
        </authorList>
    </citation>
    <scope>NUCLEOTIDE SEQUENCE [LARGE SCALE GENOMIC DNA]</scope>
    <source>
        <strain evidence="3 4">BR 10355</strain>
    </source>
</reference>
<dbReference type="RefSeq" id="WP_146985680.1">
    <property type="nucleotide sequence ID" value="NZ_VITY01000003.1"/>
</dbReference>
<dbReference type="AlphaFoldDB" id="A0A560MCL4"/>
<feature type="compositionally biased region" description="Basic and acidic residues" evidence="1">
    <location>
        <begin position="26"/>
        <end position="35"/>
    </location>
</feature>
<evidence type="ECO:0000256" key="2">
    <source>
        <dbReference type="SAM" id="SignalP"/>
    </source>
</evidence>
<evidence type="ECO:0000313" key="3">
    <source>
        <dbReference type="EMBL" id="TWC05357.1"/>
    </source>
</evidence>
<sequence>MRKIAAILLLTMISGPALAQSDHVQRYREEVEKSPSDVANEARQQRAYQRALSGVPDQKPTDPWGIARPNEGQAAPKGSAAKTKPAKPTNAAAK</sequence>
<dbReference type="EMBL" id="VITY01000003">
    <property type="protein sequence ID" value="TWC05357.1"/>
    <property type="molecule type" value="Genomic_DNA"/>
</dbReference>
<evidence type="ECO:0000313" key="4">
    <source>
        <dbReference type="Proteomes" id="UP000321304"/>
    </source>
</evidence>
<name>A0A560MCL4_9BRAD</name>
<organism evidence="3 4">
    <name type="scientific">Bradyrhizobium macuxiense</name>
    <dbReference type="NCBI Taxonomy" id="1755647"/>
    <lineage>
        <taxon>Bacteria</taxon>
        <taxon>Pseudomonadati</taxon>
        <taxon>Pseudomonadota</taxon>
        <taxon>Alphaproteobacteria</taxon>
        <taxon>Hyphomicrobiales</taxon>
        <taxon>Nitrobacteraceae</taxon>
        <taxon>Bradyrhizobium</taxon>
    </lineage>
</organism>
<keyword evidence="2" id="KW-0732">Signal</keyword>
<comment type="caution">
    <text evidence="3">The sequence shown here is derived from an EMBL/GenBank/DDBJ whole genome shotgun (WGS) entry which is preliminary data.</text>
</comment>
<dbReference type="Proteomes" id="UP000321304">
    <property type="component" value="Unassembled WGS sequence"/>
</dbReference>
<feature type="chain" id="PRO_5021915126" description="DUF4148 domain-containing protein" evidence="2">
    <location>
        <begin position="20"/>
        <end position="94"/>
    </location>
</feature>
<feature type="compositionally biased region" description="Low complexity" evidence="1">
    <location>
        <begin position="74"/>
        <end position="94"/>
    </location>
</feature>